<gene>
    <name evidence="7" type="ORF">EV685_1981</name>
</gene>
<evidence type="ECO:0000256" key="1">
    <source>
        <dbReference type="ARBA" id="ARBA00010996"/>
    </source>
</evidence>
<feature type="binding site" evidence="3">
    <location>
        <position position="88"/>
    </location>
    <ligand>
        <name>Cu cation</name>
        <dbReference type="ChEBI" id="CHEBI:23378"/>
    </ligand>
</feature>
<organism evidence="7 8">
    <name type="scientific">Sphaerotilus mobilis</name>
    <dbReference type="NCBI Taxonomy" id="47994"/>
    <lineage>
        <taxon>Bacteria</taxon>
        <taxon>Pseudomonadati</taxon>
        <taxon>Pseudomonadota</taxon>
        <taxon>Betaproteobacteria</taxon>
        <taxon>Burkholderiales</taxon>
        <taxon>Sphaerotilaceae</taxon>
        <taxon>Sphaerotilus</taxon>
    </lineage>
</organism>
<dbReference type="PROSITE" id="PS51257">
    <property type="entry name" value="PROKAR_LIPOPROTEIN"/>
    <property type="match status" value="1"/>
</dbReference>
<dbReference type="EMBL" id="SGWV01000009">
    <property type="protein sequence ID" value="RZS54504.1"/>
    <property type="molecule type" value="Genomic_DNA"/>
</dbReference>
<feature type="domain" description="Thioredoxin" evidence="6">
    <location>
        <begin position="46"/>
        <end position="208"/>
    </location>
</feature>
<keyword evidence="5" id="KW-0732">Signal</keyword>
<keyword evidence="3" id="KW-0479">Metal-binding</keyword>
<comment type="similarity">
    <text evidence="1">Belongs to the SCO1/2 family.</text>
</comment>
<name>A0A4Q7LJJ9_9BURK</name>
<dbReference type="RefSeq" id="WP_242615525.1">
    <property type="nucleotide sequence ID" value="NZ_SGWV01000009.1"/>
</dbReference>
<dbReference type="Gene3D" id="3.40.30.10">
    <property type="entry name" value="Glutaredoxin"/>
    <property type="match status" value="1"/>
</dbReference>
<evidence type="ECO:0000256" key="2">
    <source>
        <dbReference type="ARBA" id="ARBA00023008"/>
    </source>
</evidence>
<dbReference type="InterPro" id="IPR003782">
    <property type="entry name" value="SCO1/SenC"/>
</dbReference>
<dbReference type="AlphaFoldDB" id="A0A4Q7LJJ9"/>
<feature type="binding site" evidence="3">
    <location>
        <position position="84"/>
    </location>
    <ligand>
        <name>Cu cation</name>
        <dbReference type="ChEBI" id="CHEBI:23378"/>
    </ligand>
</feature>
<dbReference type="PANTHER" id="PTHR12151:SF25">
    <property type="entry name" value="LINALOOL DEHYDRATASE_ISOMERASE DOMAIN-CONTAINING PROTEIN"/>
    <property type="match status" value="1"/>
</dbReference>
<dbReference type="CDD" id="cd02968">
    <property type="entry name" value="SCO"/>
    <property type="match status" value="1"/>
</dbReference>
<evidence type="ECO:0000313" key="8">
    <source>
        <dbReference type="Proteomes" id="UP000293433"/>
    </source>
</evidence>
<evidence type="ECO:0000256" key="5">
    <source>
        <dbReference type="SAM" id="SignalP"/>
    </source>
</evidence>
<reference evidence="7 8" key="1">
    <citation type="submission" date="2019-02" db="EMBL/GenBank/DDBJ databases">
        <title>Genomic Encyclopedia of Type Strains, Phase IV (KMG-IV): sequencing the most valuable type-strain genomes for metagenomic binning, comparative biology and taxonomic classification.</title>
        <authorList>
            <person name="Goeker M."/>
        </authorList>
    </citation>
    <scope>NUCLEOTIDE SEQUENCE [LARGE SCALE GENOMIC DNA]</scope>
    <source>
        <strain evidence="7 8">DSM 10617</strain>
    </source>
</reference>
<proteinExistence type="inferred from homology"/>
<evidence type="ECO:0000259" key="6">
    <source>
        <dbReference type="PROSITE" id="PS51352"/>
    </source>
</evidence>
<feature type="binding site" evidence="3">
    <location>
        <position position="173"/>
    </location>
    <ligand>
        <name>Cu cation</name>
        <dbReference type="ChEBI" id="CHEBI:23378"/>
    </ligand>
</feature>
<keyword evidence="2 3" id="KW-0186">Copper</keyword>
<keyword evidence="8" id="KW-1185">Reference proteome</keyword>
<evidence type="ECO:0000256" key="4">
    <source>
        <dbReference type="PIRSR" id="PIRSR603782-2"/>
    </source>
</evidence>
<dbReference type="InterPro" id="IPR036249">
    <property type="entry name" value="Thioredoxin-like_sf"/>
</dbReference>
<sequence length="211" mass="23100">MPTPRLAMPITPRRLLLARALALAGLSVGLTGCDEPPRAPFKAVDITGADYANRFEMPDLDGRMRTLADFKGRLPVVFFGYTHCPDVCPTTLAMLAEVRQLLGADGDKVVAVLVTIDPERDTAELLKPYVASFGADWVALRGDAAQTQAMARMFKVFYRKAPGREPGSYTMDHTAASYVFDPRGRIRLYVRNGMPAADLAADLRQLLAERG</sequence>
<feature type="chain" id="PRO_5020188900" evidence="5">
    <location>
        <begin position="25"/>
        <end position="211"/>
    </location>
</feature>
<dbReference type="Proteomes" id="UP000293433">
    <property type="component" value="Unassembled WGS sequence"/>
</dbReference>
<dbReference type="GO" id="GO:0046872">
    <property type="term" value="F:metal ion binding"/>
    <property type="evidence" value="ECO:0007669"/>
    <property type="project" value="UniProtKB-KW"/>
</dbReference>
<accession>A0A4Q7LJJ9</accession>
<evidence type="ECO:0000256" key="3">
    <source>
        <dbReference type="PIRSR" id="PIRSR603782-1"/>
    </source>
</evidence>
<keyword evidence="4" id="KW-1015">Disulfide bond</keyword>
<protein>
    <submittedName>
        <fullName evidence="7">Protein SCO1/2</fullName>
    </submittedName>
</protein>
<evidence type="ECO:0000313" key="7">
    <source>
        <dbReference type="EMBL" id="RZS54504.1"/>
    </source>
</evidence>
<feature type="disulfide bond" description="Redox-active" evidence="4">
    <location>
        <begin position="84"/>
        <end position="88"/>
    </location>
</feature>
<feature type="signal peptide" evidence="5">
    <location>
        <begin position="1"/>
        <end position="24"/>
    </location>
</feature>
<dbReference type="PANTHER" id="PTHR12151">
    <property type="entry name" value="ELECTRON TRANSPORT PROTIN SCO1/SENC FAMILY MEMBER"/>
    <property type="match status" value="1"/>
</dbReference>
<dbReference type="Pfam" id="PF02630">
    <property type="entry name" value="SCO1-SenC"/>
    <property type="match status" value="1"/>
</dbReference>
<dbReference type="SUPFAM" id="SSF52833">
    <property type="entry name" value="Thioredoxin-like"/>
    <property type="match status" value="1"/>
</dbReference>
<dbReference type="PROSITE" id="PS51352">
    <property type="entry name" value="THIOREDOXIN_2"/>
    <property type="match status" value="1"/>
</dbReference>
<dbReference type="InterPro" id="IPR013766">
    <property type="entry name" value="Thioredoxin_domain"/>
</dbReference>
<comment type="caution">
    <text evidence="7">The sequence shown here is derived from an EMBL/GenBank/DDBJ whole genome shotgun (WGS) entry which is preliminary data.</text>
</comment>